<sequence length="129" mass="14104">MRRLPTFGWALLVSIWAGLVGGAVIREPSIDLVPLYAVICQLLGLGAAYWTMREHSHILESVHRPGRVGMFIIVLFFVMVPLSTVFALALGDTSVAGIATQWLSYLVGLGSALYIAFAGGFDWAWETYT</sequence>
<keyword evidence="1" id="KW-0472">Membrane</keyword>
<dbReference type="Proteomes" id="UP000610611">
    <property type="component" value="Unassembled WGS sequence"/>
</dbReference>
<protein>
    <submittedName>
        <fullName evidence="2">Uncharacterized protein</fullName>
    </submittedName>
</protein>
<gene>
    <name evidence="2" type="ORF">AMS69_06505</name>
    <name evidence="3" type="ORF">GOC83_04840</name>
</gene>
<evidence type="ECO:0000313" key="3">
    <source>
        <dbReference type="EMBL" id="NLV05461.1"/>
    </source>
</evidence>
<reference evidence="2 4" key="1">
    <citation type="submission" date="2015-08" db="EMBL/GenBank/DDBJ databases">
        <title>Genomes of Isolates from Cabo Rojo, PR.</title>
        <authorList>
            <person name="Sanchez-Nieves R.L."/>
            <person name="Montalvo-Rodriguez R."/>
        </authorList>
    </citation>
    <scope>NUCLEOTIDE SEQUENCE [LARGE SCALE GENOMIC DNA]</scope>
    <source>
        <strain evidence="2 4">SL3</strain>
    </source>
</reference>
<comment type="caution">
    <text evidence="2">The sequence shown here is derived from an EMBL/GenBank/DDBJ whole genome shotgun (WGS) entry which is preliminary data.</text>
</comment>
<feature type="transmembrane region" description="Helical" evidence="1">
    <location>
        <begin position="102"/>
        <end position="125"/>
    </location>
</feature>
<evidence type="ECO:0000256" key="1">
    <source>
        <dbReference type="SAM" id="Phobius"/>
    </source>
</evidence>
<dbReference type="STRING" id="1705562.AMS69_06505"/>
<accession>A0A0N0BP87</accession>
<proteinExistence type="predicted"/>
<dbReference type="AlphaFoldDB" id="A0A0N0BP87"/>
<feature type="transmembrane region" description="Helical" evidence="1">
    <location>
        <begin position="71"/>
        <end position="90"/>
    </location>
</feature>
<dbReference type="EMBL" id="WOWB01000001">
    <property type="protein sequence ID" value="NLV05461.1"/>
    <property type="molecule type" value="Genomic_DNA"/>
</dbReference>
<dbReference type="Proteomes" id="UP000037729">
    <property type="component" value="Unassembled WGS sequence"/>
</dbReference>
<keyword evidence="1" id="KW-0812">Transmembrane</keyword>
<organism evidence="2 4">
    <name type="scientific">Haloarcula rubripromontorii</name>
    <dbReference type="NCBI Taxonomy" id="1705562"/>
    <lineage>
        <taxon>Archaea</taxon>
        <taxon>Methanobacteriati</taxon>
        <taxon>Methanobacteriota</taxon>
        <taxon>Stenosarchaea group</taxon>
        <taxon>Halobacteria</taxon>
        <taxon>Halobacteriales</taxon>
        <taxon>Haloarculaceae</taxon>
        <taxon>Haloarcula</taxon>
    </lineage>
</organism>
<dbReference type="PATRIC" id="fig|1705562.3.peg.2358"/>
<dbReference type="OrthoDB" id="325385at2157"/>
<dbReference type="RefSeq" id="WP_053967267.1">
    <property type="nucleotide sequence ID" value="NZ_JAWJXX010000016.1"/>
</dbReference>
<evidence type="ECO:0000313" key="2">
    <source>
        <dbReference type="EMBL" id="KOX93574.1"/>
    </source>
</evidence>
<keyword evidence="4" id="KW-1185">Reference proteome</keyword>
<evidence type="ECO:0000313" key="4">
    <source>
        <dbReference type="Proteomes" id="UP000037729"/>
    </source>
</evidence>
<name>A0A0N0BP87_9EURY</name>
<keyword evidence="1" id="KW-1133">Transmembrane helix</keyword>
<feature type="transmembrane region" description="Helical" evidence="1">
    <location>
        <begin position="32"/>
        <end position="50"/>
    </location>
</feature>
<reference evidence="3" key="2">
    <citation type="submission" date="2019-12" db="EMBL/GenBank/DDBJ databases">
        <title>The whole-genome sequencing of Haloarcula japonica strain pws8.</title>
        <authorList>
            <person name="Verma D.K."/>
            <person name="Gopal K."/>
            <person name="Prasad E.S."/>
        </authorList>
    </citation>
    <scope>NUCLEOTIDE SEQUENCE</scope>
    <source>
        <strain evidence="3">Pws8</strain>
    </source>
</reference>
<dbReference type="EMBL" id="LIUF01000002">
    <property type="protein sequence ID" value="KOX93574.1"/>
    <property type="molecule type" value="Genomic_DNA"/>
</dbReference>